<dbReference type="AlphaFoldDB" id="A0A834SSD2"/>
<evidence type="ECO:0000313" key="1">
    <source>
        <dbReference type="EMBL" id="KAF7808423.1"/>
    </source>
</evidence>
<evidence type="ECO:0000313" key="2">
    <source>
        <dbReference type="Proteomes" id="UP000634136"/>
    </source>
</evidence>
<organism evidence="1 2">
    <name type="scientific">Senna tora</name>
    <dbReference type="NCBI Taxonomy" id="362788"/>
    <lineage>
        <taxon>Eukaryota</taxon>
        <taxon>Viridiplantae</taxon>
        <taxon>Streptophyta</taxon>
        <taxon>Embryophyta</taxon>
        <taxon>Tracheophyta</taxon>
        <taxon>Spermatophyta</taxon>
        <taxon>Magnoliopsida</taxon>
        <taxon>eudicotyledons</taxon>
        <taxon>Gunneridae</taxon>
        <taxon>Pentapetalae</taxon>
        <taxon>rosids</taxon>
        <taxon>fabids</taxon>
        <taxon>Fabales</taxon>
        <taxon>Fabaceae</taxon>
        <taxon>Caesalpinioideae</taxon>
        <taxon>Cassia clade</taxon>
        <taxon>Senna</taxon>
    </lineage>
</organism>
<proteinExistence type="predicted"/>
<gene>
    <name evidence="1" type="ORF">G2W53_035166</name>
</gene>
<protein>
    <submittedName>
        <fullName evidence="1">Protein FAR1-RELATED SEQUENCE 5-like</fullName>
    </submittedName>
</protein>
<keyword evidence="2" id="KW-1185">Reference proteome</keyword>
<comment type="caution">
    <text evidence="1">The sequence shown here is derived from an EMBL/GenBank/DDBJ whole genome shotgun (WGS) entry which is preliminary data.</text>
</comment>
<dbReference type="Proteomes" id="UP000634136">
    <property type="component" value="Unassembled WGS sequence"/>
</dbReference>
<sequence>MGMEFDTIEEAWKFWGEYGRRIGFGVILTMKFHHLNV</sequence>
<dbReference type="EMBL" id="JAAIUW010000011">
    <property type="protein sequence ID" value="KAF7808423.1"/>
    <property type="molecule type" value="Genomic_DNA"/>
</dbReference>
<accession>A0A834SSD2</accession>
<name>A0A834SSD2_9FABA</name>
<reference evidence="1" key="1">
    <citation type="submission" date="2020-09" db="EMBL/GenBank/DDBJ databases">
        <title>Genome-Enabled Discovery of Anthraquinone Biosynthesis in Senna tora.</title>
        <authorList>
            <person name="Kang S.-H."/>
            <person name="Pandey R.P."/>
            <person name="Lee C.-M."/>
            <person name="Sim J.-S."/>
            <person name="Jeong J.-T."/>
            <person name="Choi B.-S."/>
            <person name="Jung M."/>
            <person name="Ginzburg D."/>
            <person name="Zhao K."/>
            <person name="Won S.Y."/>
            <person name="Oh T.-J."/>
            <person name="Yu Y."/>
            <person name="Kim N.-H."/>
            <person name="Lee O.R."/>
            <person name="Lee T.-H."/>
            <person name="Bashyal P."/>
            <person name="Kim T.-S."/>
            <person name="Lee W.-H."/>
            <person name="Kawkins C."/>
            <person name="Kim C.-K."/>
            <person name="Kim J.S."/>
            <person name="Ahn B.O."/>
            <person name="Rhee S.Y."/>
            <person name="Sohng J.K."/>
        </authorList>
    </citation>
    <scope>NUCLEOTIDE SEQUENCE</scope>
    <source>
        <tissue evidence="1">Leaf</tissue>
    </source>
</reference>